<evidence type="ECO:0000313" key="8">
    <source>
        <dbReference type="Proteomes" id="UP001279734"/>
    </source>
</evidence>
<keyword evidence="4" id="KW-1133">Transmembrane helix</keyword>
<proteinExistence type="inferred from homology"/>
<dbReference type="SUPFAM" id="SSF101447">
    <property type="entry name" value="Formin homology 2 domain (FH2 domain)"/>
    <property type="match status" value="1"/>
</dbReference>
<dbReference type="InterPro" id="IPR042201">
    <property type="entry name" value="FH2_Formin_sf"/>
</dbReference>
<feature type="region of interest" description="Disordered" evidence="3">
    <location>
        <begin position="169"/>
        <end position="222"/>
    </location>
</feature>
<feature type="compositionally biased region" description="Pro residues" evidence="3">
    <location>
        <begin position="390"/>
        <end position="402"/>
    </location>
</feature>
<keyword evidence="4" id="KW-0472">Membrane</keyword>
<reference evidence="7" key="1">
    <citation type="submission" date="2023-05" db="EMBL/GenBank/DDBJ databases">
        <title>Nepenthes gracilis genome sequencing.</title>
        <authorList>
            <person name="Fukushima K."/>
        </authorList>
    </citation>
    <scope>NUCLEOTIDE SEQUENCE</scope>
    <source>
        <strain evidence="7">SING2019-196</strain>
    </source>
</reference>
<feature type="compositionally biased region" description="Pro residues" evidence="3">
    <location>
        <begin position="197"/>
        <end position="210"/>
    </location>
</feature>
<keyword evidence="8" id="KW-1185">Reference proteome</keyword>
<dbReference type="GO" id="GO:0045010">
    <property type="term" value="P:actin nucleation"/>
    <property type="evidence" value="ECO:0007669"/>
    <property type="project" value="InterPro"/>
</dbReference>
<name>A0AAD3T7V2_NEPGR</name>
<evidence type="ECO:0000256" key="5">
    <source>
        <dbReference type="SAM" id="SignalP"/>
    </source>
</evidence>
<feature type="compositionally biased region" description="Pro residues" evidence="3">
    <location>
        <begin position="409"/>
        <end position="418"/>
    </location>
</feature>
<evidence type="ECO:0000259" key="6">
    <source>
        <dbReference type="PROSITE" id="PS51444"/>
    </source>
</evidence>
<feature type="domain" description="FH2" evidence="6">
    <location>
        <begin position="456"/>
        <end position="792"/>
    </location>
</feature>
<feature type="compositionally biased region" description="Pro residues" evidence="3">
    <location>
        <begin position="361"/>
        <end position="379"/>
    </location>
</feature>
<sequence>MQQVMGVKKLVALIECVLLLLTLLGVGFAEKEIRELLSGGQRISASEERDENSAQSLWAKCGLELSKLKEVSEDLGFSNLEISGITDGNTPKDEGSTEENVQKALSILHSLLGNNPFDCLKEEYVVFPVSGEEESHTIWYPRHVKSILSKMGKLVDLRRRLDHELLETATTAAPAATPSPPPSPRNSLHPPKRPARTPTPPPSPAPPPSLKPHASNSKSKTSKSSSRVPIVIAVVLTAAVTFFVSAVIFLCCRKAFHKSSGYEYKDDSPLLSLSLSDSAGSSGKSYVVDNSFKKMGSQSYDADFSHKNGTGALDGKSSVCNDIINGSAIGVDKFSEKITNTYIPSLPLKPPPGKIGASPPEMIPLKPPPGRVDPLPSEPPASLRPSPSKAGPPRPPLAPPSKTPSGVAPQPPPPPPPASSGSKPGPRPPPPPPPKIGGPPPHPPSTRKASGSAANGDVDEGSKTKLKPFFWDKVPANPDHSMVWHQIKSGSFQFNEEMIETLFGYNLPERRKNGEKKESSSHDPPSQLIQIIDSKKAQNLSILLRALNVTIEEACDALQEGNELPTELLDTLVKMAPTPEEELKLRLFSGDPSRLGPAERFLKVVIEIPFAFKRLEALLFMSTLQEEVSFVNESFTTLEVACRELRGSRLFLKLLEAVLKTGNRMNDGTFRGGANAFKLDTLLKLSDVRGTDGKTTLLHFVVQEIIRTEGVRATRELGESHSLSSVNSDDLLDDTADDAEDRYRSLGLQVVSGLGGQLENVKKAACLDADELNGNDFETQERADRNTGFSGL</sequence>
<feature type="region of interest" description="Disordered" evidence="3">
    <location>
        <begin position="342"/>
        <end position="461"/>
    </location>
</feature>
<accession>A0AAD3T7V2</accession>
<dbReference type="GO" id="GO:0051015">
    <property type="term" value="F:actin filament binding"/>
    <property type="evidence" value="ECO:0007669"/>
    <property type="project" value="InterPro"/>
</dbReference>
<feature type="compositionally biased region" description="Low complexity" evidence="3">
    <location>
        <begin position="211"/>
        <end position="222"/>
    </location>
</feature>
<evidence type="ECO:0000256" key="4">
    <source>
        <dbReference type="SAM" id="Phobius"/>
    </source>
</evidence>
<comment type="caution">
    <text evidence="7">The sequence shown here is derived from an EMBL/GenBank/DDBJ whole genome shotgun (WGS) entry which is preliminary data.</text>
</comment>
<gene>
    <name evidence="7" type="ORF">Nepgr_026167</name>
</gene>
<dbReference type="Proteomes" id="UP001279734">
    <property type="component" value="Unassembled WGS sequence"/>
</dbReference>
<evidence type="ECO:0000256" key="1">
    <source>
        <dbReference type="ARBA" id="ARBA00025793"/>
    </source>
</evidence>
<dbReference type="AlphaFoldDB" id="A0AAD3T7V2"/>
<dbReference type="PANTHER" id="PTHR23213:SF269">
    <property type="entry name" value="FORMIN-LIKE PROTEIN 5"/>
    <property type="match status" value="1"/>
</dbReference>
<feature type="compositionally biased region" description="Pro residues" evidence="3">
    <location>
        <begin position="425"/>
        <end position="444"/>
    </location>
</feature>
<keyword evidence="4" id="KW-0812">Transmembrane</keyword>
<dbReference type="EMBL" id="BSYO01000027">
    <property type="protein sequence ID" value="GMH24324.1"/>
    <property type="molecule type" value="Genomic_DNA"/>
</dbReference>
<dbReference type="PANTHER" id="PTHR23213">
    <property type="entry name" value="FORMIN-RELATED"/>
    <property type="match status" value="1"/>
</dbReference>
<feature type="transmembrane region" description="Helical" evidence="4">
    <location>
        <begin position="228"/>
        <end position="252"/>
    </location>
</feature>
<comment type="similarity">
    <text evidence="1">Belongs to the formin-like family. Class-I subfamily.</text>
</comment>
<evidence type="ECO:0000256" key="2">
    <source>
        <dbReference type="RuleBase" id="RU361260"/>
    </source>
</evidence>
<protein>
    <recommendedName>
        <fullName evidence="2">Formin-like protein</fullName>
    </recommendedName>
</protein>
<dbReference type="Pfam" id="PF02181">
    <property type="entry name" value="FH2"/>
    <property type="match status" value="1"/>
</dbReference>
<dbReference type="Gene3D" id="1.20.58.2220">
    <property type="entry name" value="Formin, FH2 domain"/>
    <property type="match status" value="1"/>
</dbReference>
<feature type="chain" id="PRO_5042126793" description="Formin-like protein" evidence="5">
    <location>
        <begin position="30"/>
        <end position="792"/>
    </location>
</feature>
<dbReference type="PROSITE" id="PS51444">
    <property type="entry name" value="FH2"/>
    <property type="match status" value="1"/>
</dbReference>
<organism evidence="7 8">
    <name type="scientific">Nepenthes gracilis</name>
    <name type="common">Slender pitcher plant</name>
    <dbReference type="NCBI Taxonomy" id="150966"/>
    <lineage>
        <taxon>Eukaryota</taxon>
        <taxon>Viridiplantae</taxon>
        <taxon>Streptophyta</taxon>
        <taxon>Embryophyta</taxon>
        <taxon>Tracheophyta</taxon>
        <taxon>Spermatophyta</taxon>
        <taxon>Magnoliopsida</taxon>
        <taxon>eudicotyledons</taxon>
        <taxon>Gunneridae</taxon>
        <taxon>Pentapetalae</taxon>
        <taxon>Caryophyllales</taxon>
        <taxon>Nepenthaceae</taxon>
        <taxon>Nepenthes</taxon>
    </lineage>
</organism>
<evidence type="ECO:0000256" key="3">
    <source>
        <dbReference type="SAM" id="MobiDB-lite"/>
    </source>
</evidence>
<keyword evidence="5" id="KW-0732">Signal</keyword>
<evidence type="ECO:0000313" key="7">
    <source>
        <dbReference type="EMBL" id="GMH24324.1"/>
    </source>
</evidence>
<dbReference type="InterPro" id="IPR027643">
    <property type="entry name" value="Formin-like_plant"/>
</dbReference>
<feature type="signal peptide" evidence="5">
    <location>
        <begin position="1"/>
        <end position="29"/>
    </location>
</feature>
<dbReference type="SMART" id="SM00498">
    <property type="entry name" value="FH2"/>
    <property type="match status" value="1"/>
</dbReference>
<dbReference type="InterPro" id="IPR015425">
    <property type="entry name" value="FH2_Formin"/>
</dbReference>